<keyword evidence="2" id="KW-0238">DNA-binding</keyword>
<keyword evidence="1" id="KW-0805">Transcription regulation</keyword>
<name>H8I6W8_METCZ</name>
<evidence type="ECO:0000256" key="3">
    <source>
        <dbReference type="ARBA" id="ARBA00023163"/>
    </source>
</evidence>
<dbReference type="InterPro" id="IPR011008">
    <property type="entry name" value="Dimeric_a/b-barrel"/>
</dbReference>
<dbReference type="PRINTS" id="PR00033">
    <property type="entry name" value="HTHASNC"/>
</dbReference>
<dbReference type="PANTHER" id="PTHR30154">
    <property type="entry name" value="LEUCINE-RESPONSIVE REGULATORY PROTEIN"/>
    <property type="match status" value="1"/>
</dbReference>
<accession>H8I6W8</accession>
<dbReference type="STRING" id="1041930.Mtc_1042"/>
<evidence type="ECO:0000313" key="5">
    <source>
        <dbReference type="EMBL" id="AFC99798.1"/>
    </source>
</evidence>
<dbReference type="InterPro" id="IPR036388">
    <property type="entry name" value="WH-like_DNA-bd_sf"/>
</dbReference>
<dbReference type="CDD" id="cd00090">
    <property type="entry name" value="HTH_ARSR"/>
    <property type="match status" value="1"/>
</dbReference>
<dbReference type="HOGENOM" id="CLU_091233_5_4_2"/>
<dbReference type="KEGG" id="mez:Mtc_1042"/>
<dbReference type="AlphaFoldDB" id="H8I6W8"/>
<keyword evidence="3" id="KW-0804">Transcription</keyword>
<evidence type="ECO:0000256" key="2">
    <source>
        <dbReference type="ARBA" id="ARBA00023125"/>
    </source>
</evidence>
<dbReference type="GeneID" id="11971167"/>
<dbReference type="SUPFAM" id="SSF54909">
    <property type="entry name" value="Dimeric alpha+beta barrel"/>
    <property type="match status" value="1"/>
</dbReference>
<dbReference type="SMART" id="SM00344">
    <property type="entry name" value="HTH_ASNC"/>
    <property type="match status" value="1"/>
</dbReference>
<dbReference type="Pfam" id="PF13412">
    <property type="entry name" value="HTH_24"/>
    <property type="match status" value="1"/>
</dbReference>
<gene>
    <name evidence="5" type="ordered locus">Mtc_1042</name>
</gene>
<dbReference type="GO" id="GO:0043565">
    <property type="term" value="F:sequence-specific DNA binding"/>
    <property type="evidence" value="ECO:0007669"/>
    <property type="project" value="InterPro"/>
</dbReference>
<reference evidence="5 6" key="1">
    <citation type="journal article" date="2012" name="J. Bacteriol.">
        <title>Complete genome sequence of a thermophilic methanogen, Methanocella conradii HZ254, isolated from Chinese rice field soil.</title>
        <authorList>
            <person name="Lu Z."/>
            <person name="Lu Y."/>
        </authorList>
    </citation>
    <scope>NUCLEOTIDE SEQUENCE [LARGE SCALE GENOMIC DNA]</scope>
    <source>
        <strain evidence="6">DSM 24694 / JCM 17849 / CGMCC 1.5162 / HZ254</strain>
    </source>
</reference>
<dbReference type="EMBL" id="CP003243">
    <property type="protein sequence ID" value="AFC99798.1"/>
    <property type="molecule type" value="Genomic_DNA"/>
</dbReference>
<dbReference type="GO" id="GO:0043200">
    <property type="term" value="P:response to amino acid"/>
    <property type="evidence" value="ECO:0007669"/>
    <property type="project" value="TreeGrafter"/>
</dbReference>
<organism evidence="5 6">
    <name type="scientific">Methanocella conradii (strain DSM 24694 / JCM 17849 / CGMCC 1.5162 / HZ254)</name>
    <dbReference type="NCBI Taxonomy" id="1041930"/>
    <lineage>
        <taxon>Archaea</taxon>
        <taxon>Methanobacteriati</taxon>
        <taxon>Methanobacteriota</taxon>
        <taxon>Stenosarchaea group</taxon>
        <taxon>Methanomicrobia</taxon>
        <taxon>Methanocellales</taxon>
        <taxon>Methanocellaceae</taxon>
        <taxon>Methanocella</taxon>
    </lineage>
</organism>
<dbReference type="OrthoDB" id="6995at2157"/>
<dbReference type="Gene3D" id="1.10.10.10">
    <property type="entry name" value="Winged helix-like DNA-binding domain superfamily/Winged helix DNA-binding domain"/>
    <property type="match status" value="1"/>
</dbReference>
<dbReference type="PANTHER" id="PTHR30154:SF34">
    <property type="entry name" value="TRANSCRIPTIONAL REGULATOR AZLB"/>
    <property type="match status" value="1"/>
</dbReference>
<dbReference type="Gene3D" id="3.30.70.920">
    <property type="match status" value="1"/>
</dbReference>
<dbReference type="InterPro" id="IPR019888">
    <property type="entry name" value="Tscrpt_reg_AsnC-like"/>
</dbReference>
<dbReference type="eggNOG" id="arCOG01580">
    <property type="taxonomic scope" value="Archaea"/>
</dbReference>
<dbReference type="GO" id="GO:0005829">
    <property type="term" value="C:cytosol"/>
    <property type="evidence" value="ECO:0007669"/>
    <property type="project" value="TreeGrafter"/>
</dbReference>
<keyword evidence="6" id="KW-1185">Reference proteome</keyword>
<dbReference type="InterPro" id="IPR000485">
    <property type="entry name" value="AsnC-type_HTH_dom"/>
</dbReference>
<dbReference type="RefSeq" id="WP_014405636.1">
    <property type="nucleotide sequence ID" value="NC_017034.1"/>
</dbReference>
<evidence type="ECO:0000259" key="4">
    <source>
        <dbReference type="PROSITE" id="PS50956"/>
    </source>
</evidence>
<dbReference type="InterPro" id="IPR011991">
    <property type="entry name" value="ArsR-like_HTH"/>
</dbReference>
<evidence type="ECO:0000256" key="1">
    <source>
        <dbReference type="ARBA" id="ARBA00023015"/>
    </source>
</evidence>
<dbReference type="Proteomes" id="UP000005233">
    <property type="component" value="Chromosome"/>
</dbReference>
<dbReference type="SUPFAM" id="SSF46785">
    <property type="entry name" value="Winged helix' DNA-binding domain"/>
    <property type="match status" value="1"/>
</dbReference>
<dbReference type="InterPro" id="IPR036390">
    <property type="entry name" value="WH_DNA-bd_sf"/>
</dbReference>
<sequence length="157" mass="17725">MSGNLDHTDLKIISGLSKDANVSYAELAAACGVTRQTIASRVKRLEKEGVIKRYRAVIDYGKLGLKSYFILFLKLDVSDEARMKEFIASIKNDPSVLMDVSITGEWDVMLLLAFCNVKEYEYYINSLRVRMGPLLKDSKSHVILDFYKSPDDYVPAS</sequence>
<proteinExistence type="predicted"/>
<evidence type="ECO:0000313" key="6">
    <source>
        <dbReference type="Proteomes" id="UP000005233"/>
    </source>
</evidence>
<feature type="domain" description="HTH asnC-type" evidence="4">
    <location>
        <begin position="5"/>
        <end position="66"/>
    </location>
</feature>
<protein>
    <submittedName>
        <fullName evidence="5">Transcriptional regulator, MarR family</fullName>
    </submittedName>
</protein>
<dbReference type="PROSITE" id="PS50956">
    <property type="entry name" value="HTH_ASNC_2"/>
    <property type="match status" value="1"/>
</dbReference>